<keyword evidence="7" id="KW-0378">Hydrolase</keyword>
<sequence>MLLVYLTIVASYSALSLRYERRIYDASSYGTPTSGTMRRASILVRLIETKMTTLAIVNVASLMFGSWIALTRGIGTSYYRYDGEDARGIVSHATAEGGAGDGMGGGGGGNGGRTRFYGDISRVLADYFADFDDAMGRRDDDGNGGNGGGLDVWMLYFYQYPISGPFRLMGWKLRRGMTCSKETTRSGSRYVGNEYEHPGVIEEAALGPREVVPETVVETTIVGDNLLRMHEATLLAHAGLERSDIAYASFEAGGFYETPYFIVIDRKWRSIVLSIRGSLTLEDCVVDVLLDPSPLDALGEEYGFMGAGQYCHGGVLECANWLHRDLMRHKVLQKLLSGENSEFSDYTLRIVGHSLGAGIGVILSLMLRNTYPTLRCICYSPPGGLLTWDLATQCSDFVDSFVLDSDIVPRLSVDSMERLRDEVLRLIARVKLSKYEIAKRIFWHGFRRDVNLSLQMTEDMLHAPDDIPDSDFYRQLRRFEMMQQERRSSRGLARSISLYPPGRITHLVKTGQEVGCLHGVAGCITCGASNAGSEYKPVRKKNDDFDEIEISPTLWTDHFPNRVCYEMERIAKSFGIDTTPGSPRR</sequence>
<comment type="subcellular location">
    <subcellularLocation>
        <location evidence="2">Cell membrane</location>
        <topology evidence="2">Multi-pass membrane protein</topology>
    </subcellularLocation>
</comment>
<accession>A0ABD3RXS9</accession>
<dbReference type="GO" id="GO:0046872">
    <property type="term" value="F:metal ion binding"/>
    <property type="evidence" value="ECO:0007669"/>
    <property type="project" value="UniProtKB-KW"/>
</dbReference>
<evidence type="ECO:0000256" key="8">
    <source>
        <dbReference type="ARBA" id="ARBA00022837"/>
    </source>
</evidence>
<evidence type="ECO:0000256" key="9">
    <source>
        <dbReference type="ARBA" id="ARBA00022963"/>
    </source>
</evidence>
<dbReference type="GO" id="GO:0005886">
    <property type="term" value="C:plasma membrane"/>
    <property type="evidence" value="ECO:0007669"/>
    <property type="project" value="UniProtKB-SubCell"/>
</dbReference>
<comment type="caution">
    <text evidence="16">The sequence shown here is derived from an EMBL/GenBank/DDBJ whole genome shotgun (WGS) entry which is preliminary data.</text>
</comment>
<dbReference type="CDD" id="cd00519">
    <property type="entry name" value="Lipase_3"/>
    <property type="match status" value="1"/>
</dbReference>
<dbReference type="InterPro" id="IPR052214">
    <property type="entry name" value="DAG_Lipase-Related"/>
</dbReference>
<keyword evidence="4" id="KW-0597">Phosphoprotein</keyword>
<keyword evidence="5" id="KW-0812">Transmembrane</keyword>
<evidence type="ECO:0000256" key="4">
    <source>
        <dbReference type="ARBA" id="ARBA00022553"/>
    </source>
</evidence>
<evidence type="ECO:0000259" key="15">
    <source>
        <dbReference type="Pfam" id="PF01764"/>
    </source>
</evidence>
<keyword evidence="17" id="KW-1185">Reference proteome</keyword>
<gene>
    <name evidence="16" type="ORF">ACHAXA_010129</name>
</gene>
<keyword evidence="11" id="KW-0443">Lipid metabolism</keyword>
<reference evidence="16 17" key="1">
    <citation type="submission" date="2024-10" db="EMBL/GenBank/DDBJ databases">
        <title>Updated reference genomes for cyclostephanoid diatoms.</title>
        <authorList>
            <person name="Roberts W.R."/>
            <person name="Alverson A.J."/>
        </authorList>
    </citation>
    <scope>NUCLEOTIDE SEQUENCE [LARGE SCALE GENOMIC DNA]</scope>
    <source>
        <strain evidence="16 17">AJA228-03</strain>
    </source>
</reference>
<dbReference type="EMBL" id="JALLPB020000122">
    <property type="protein sequence ID" value="KAL3817009.1"/>
    <property type="molecule type" value="Genomic_DNA"/>
</dbReference>
<dbReference type="PANTHER" id="PTHR45792:SF8">
    <property type="entry name" value="DIACYLGLYCEROL LIPASE-ALPHA"/>
    <property type="match status" value="1"/>
</dbReference>
<feature type="domain" description="Fungal lipase-type" evidence="15">
    <location>
        <begin position="272"/>
        <end position="413"/>
    </location>
</feature>
<dbReference type="PANTHER" id="PTHR45792">
    <property type="entry name" value="DIACYLGLYCEROL LIPASE HOMOLOG-RELATED"/>
    <property type="match status" value="1"/>
</dbReference>
<name>A0ABD3RXS9_9STRA</name>
<dbReference type="AlphaFoldDB" id="A0ABD3RXS9"/>
<organism evidence="16 17">
    <name type="scientific">Cyclostephanos tholiformis</name>
    <dbReference type="NCBI Taxonomy" id="382380"/>
    <lineage>
        <taxon>Eukaryota</taxon>
        <taxon>Sar</taxon>
        <taxon>Stramenopiles</taxon>
        <taxon>Ochrophyta</taxon>
        <taxon>Bacillariophyta</taxon>
        <taxon>Coscinodiscophyceae</taxon>
        <taxon>Thalassiosirophycidae</taxon>
        <taxon>Stephanodiscales</taxon>
        <taxon>Stephanodiscaceae</taxon>
        <taxon>Cyclostephanos</taxon>
    </lineage>
</organism>
<evidence type="ECO:0000313" key="16">
    <source>
        <dbReference type="EMBL" id="KAL3817009.1"/>
    </source>
</evidence>
<evidence type="ECO:0000256" key="11">
    <source>
        <dbReference type="ARBA" id="ARBA00023098"/>
    </source>
</evidence>
<evidence type="ECO:0000256" key="13">
    <source>
        <dbReference type="ARBA" id="ARBA00024531"/>
    </source>
</evidence>
<evidence type="ECO:0000256" key="10">
    <source>
        <dbReference type="ARBA" id="ARBA00022989"/>
    </source>
</evidence>
<evidence type="ECO:0000256" key="1">
    <source>
        <dbReference type="ARBA" id="ARBA00001913"/>
    </source>
</evidence>
<keyword evidence="12" id="KW-0472">Membrane</keyword>
<evidence type="ECO:0000256" key="14">
    <source>
        <dbReference type="ARBA" id="ARBA00026104"/>
    </source>
</evidence>
<comment type="catalytic activity">
    <reaction evidence="13">
        <text>a 1,2-diacyl-sn-glycerol + H2O = a 2-acylglycerol + a fatty acid + H(+)</text>
        <dbReference type="Rhea" id="RHEA:33275"/>
        <dbReference type="ChEBI" id="CHEBI:15377"/>
        <dbReference type="ChEBI" id="CHEBI:15378"/>
        <dbReference type="ChEBI" id="CHEBI:17389"/>
        <dbReference type="ChEBI" id="CHEBI:17815"/>
        <dbReference type="ChEBI" id="CHEBI:28868"/>
        <dbReference type="EC" id="3.1.1.116"/>
    </reaction>
    <physiologicalReaction direction="left-to-right" evidence="13">
        <dbReference type="Rhea" id="RHEA:33276"/>
    </physiologicalReaction>
</comment>
<keyword evidence="3" id="KW-1003">Cell membrane</keyword>
<dbReference type="EC" id="3.1.1.116" evidence="14"/>
<dbReference type="GO" id="GO:0016042">
    <property type="term" value="P:lipid catabolic process"/>
    <property type="evidence" value="ECO:0007669"/>
    <property type="project" value="UniProtKB-KW"/>
</dbReference>
<keyword evidence="10" id="KW-1133">Transmembrane helix</keyword>
<dbReference type="GO" id="GO:0016787">
    <property type="term" value="F:hydrolase activity"/>
    <property type="evidence" value="ECO:0007669"/>
    <property type="project" value="UniProtKB-KW"/>
</dbReference>
<dbReference type="SUPFAM" id="SSF53474">
    <property type="entry name" value="alpha/beta-Hydrolases"/>
    <property type="match status" value="1"/>
</dbReference>
<evidence type="ECO:0000256" key="5">
    <source>
        <dbReference type="ARBA" id="ARBA00022692"/>
    </source>
</evidence>
<keyword evidence="9" id="KW-0442">Lipid degradation</keyword>
<dbReference type="Gene3D" id="3.40.50.1820">
    <property type="entry name" value="alpha/beta hydrolase"/>
    <property type="match status" value="1"/>
</dbReference>
<evidence type="ECO:0000256" key="7">
    <source>
        <dbReference type="ARBA" id="ARBA00022801"/>
    </source>
</evidence>
<dbReference type="InterPro" id="IPR002921">
    <property type="entry name" value="Fungal_lipase-type"/>
</dbReference>
<protein>
    <recommendedName>
        <fullName evidence="14">sn-1-specific diacylglycerol lipase</fullName>
        <ecNumber evidence="14">3.1.1.116</ecNumber>
    </recommendedName>
</protein>
<dbReference type="Pfam" id="PF01764">
    <property type="entry name" value="Lipase_3"/>
    <property type="match status" value="1"/>
</dbReference>
<evidence type="ECO:0000256" key="12">
    <source>
        <dbReference type="ARBA" id="ARBA00023136"/>
    </source>
</evidence>
<comment type="cofactor">
    <cofactor evidence="1">
        <name>Ca(2+)</name>
        <dbReference type="ChEBI" id="CHEBI:29108"/>
    </cofactor>
</comment>
<dbReference type="InterPro" id="IPR029058">
    <property type="entry name" value="AB_hydrolase_fold"/>
</dbReference>
<evidence type="ECO:0000256" key="6">
    <source>
        <dbReference type="ARBA" id="ARBA00022723"/>
    </source>
</evidence>
<evidence type="ECO:0000256" key="2">
    <source>
        <dbReference type="ARBA" id="ARBA00004651"/>
    </source>
</evidence>
<evidence type="ECO:0000256" key="3">
    <source>
        <dbReference type="ARBA" id="ARBA00022475"/>
    </source>
</evidence>
<proteinExistence type="predicted"/>
<evidence type="ECO:0000313" key="17">
    <source>
        <dbReference type="Proteomes" id="UP001530377"/>
    </source>
</evidence>
<keyword evidence="6" id="KW-0479">Metal-binding</keyword>
<dbReference type="Proteomes" id="UP001530377">
    <property type="component" value="Unassembled WGS sequence"/>
</dbReference>
<keyword evidence="8" id="KW-0106">Calcium</keyword>